<dbReference type="InterPro" id="IPR036529">
    <property type="entry name" value="KIX_dom_sf"/>
</dbReference>
<accession>A0AB40B8C9</accession>
<reference evidence="4" key="1">
    <citation type="submission" date="2025-08" db="UniProtKB">
        <authorList>
            <consortium name="RefSeq"/>
        </authorList>
    </citation>
    <scope>IDENTIFICATION</scope>
</reference>
<evidence type="ECO:0000256" key="1">
    <source>
        <dbReference type="ARBA" id="ARBA00023242"/>
    </source>
</evidence>
<evidence type="ECO:0000313" key="3">
    <source>
        <dbReference type="Proteomes" id="UP001515500"/>
    </source>
</evidence>
<dbReference type="RefSeq" id="XP_039123014.1">
    <property type="nucleotide sequence ID" value="XM_039267080.1"/>
</dbReference>
<dbReference type="PANTHER" id="PTHR35300">
    <property type="entry name" value="COACTIVATOR CBP, KIX DOMAIN-CONTAINING PROTEIN-RELATED"/>
    <property type="match status" value="1"/>
</dbReference>
<feature type="compositionally biased region" description="Basic and acidic residues" evidence="2">
    <location>
        <begin position="315"/>
        <end position="327"/>
    </location>
</feature>
<dbReference type="GO" id="GO:0003712">
    <property type="term" value="F:transcription coregulator activity"/>
    <property type="evidence" value="ECO:0007669"/>
    <property type="project" value="InterPro"/>
</dbReference>
<name>A0AB40B8C9_DIOCR</name>
<dbReference type="GeneID" id="120259469"/>
<dbReference type="Gene3D" id="1.10.246.20">
    <property type="entry name" value="Coactivator CBP, KIX domain"/>
    <property type="match status" value="1"/>
</dbReference>
<evidence type="ECO:0000313" key="4">
    <source>
        <dbReference type="RefSeq" id="XP_039123014.1"/>
    </source>
</evidence>
<proteinExistence type="predicted"/>
<protein>
    <submittedName>
        <fullName evidence="4">Uncharacterized protein LOC120259469</fullName>
    </submittedName>
</protein>
<dbReference type="GO" id="GO:0006355">
    <property type="term" value="P:regulation of DNA-templated transcription"/>
    <property type="evidence" value="ECO:0007669"/>
    <property type="project" value="InterPro"/>
</dbReference>
<dbReference type="AlphaFoldDB" id="A0AB40B8C9"/>
<organism evidence="3 4">
    <name type="scientific">Dioscorea cayennensis subsp. rotundata</name>
    <name type="common">White Guinea yam</name>
    <name type="synonym">Dioscorea rotundata</name>
    <dbReference type="NCBI Taxonomy" id="55577"/>
    <lineage>
        <taxon>Eukaryota</taxon>
        <taxon>Viridiplantae</taxon>
        <taxon>Streptophyta</taxon>
        <taxon>Embryophyta</taxon>
        <taxon>Tracheophyta</taxon>
        <taxon>Spermatophyta</taxon>
        <taxon>Magnoliopsida</taxon>
        <taxon>Liliopsida</taxon>
        <taxon>Dioscoreales</taxon>
        <taxon>Dioscoreaceae</taxon>
        <taxon>Dioscorea</taxon>
    </lineage>
</organism>
<evidence type="ECO:0000256" key="2">
    <source>
        <dbReference type="SAM" id="MobiDB-lite"/>
    </source>
</evidence>
<gene>
    <name evidence="4" type="primary">LOC120259469</name>
</gene>
<dbReference type="PANTHER" id="PTHR35300:SF4">
    <property type="entry name" value="HISTONE ACETYLTRANSFERASE"/>
    <property type="match status" value="1"/>
</dbReference>
<feature type="region of interest" description="Disordered" evidence="2">
    <location>
        <begin position="311"/>
        <end position="331"/>
    </location>
</feature>
<dbReference type="Proteomes" id="UP001515500">
    <property type="component" value="Chromosome 4"/>
</dbReference>
<sequence length="374" mass="41217">MPRPGPRPYECVRRAWHSDRHQPMRGSLIQEIFRVVSEAHSPATRRNREWQEKLPCVVLKAEEIMYSKANSEAEYMDPKTLWSRAVDAIDTIIRRDDANESQDLLQPCIEAALNLGCTPRRASRSQRHSNPGCYLSFNASRDVSASAVVPNKVTDQNKMHHLASSATLMPQLPCHSTDLQNSSSPLYTTLLGPSTTNSACRGAEPMSLNASPELKDYSANSMSEYPFAGNSSFLNWLPAGLSIPGDSCTLSSYGRVYPLYYGEPQFRTVPQQCGQNSQDAICNTVTTVDTSVLPFGQVEMDFLHNFLGTSPATDSKSRGSRIEEHSVRPPHPACSLSLGLGLPLGPTLSAENAWAYRFENMASDDSCEGKSSCY</sequence>
<keyword evidence="3" id="KW-1185">Reference proteome</keyword>
<keyword evidence="1" id="KW-0539">Nucleus</keyword>